<evidence type="ECO:0000256" key="2">
    <source>
        <dbReference type="ARBA" id="ARBA00023285"/>
    </source>
</evidence>
<dbReference type="InterPro" id="IPR050554">
    <property type="entry name" value="Met_Synthase/Corrinoid"/>
</dbReference>
<organism evidence="5">
    <name type="scientific">gut metagenome</name>
    <dbReference type="NCBI Taxonomy" id="749906"/>
    <lineage>
        <taxon>unclassified sequences</taxon>
        <taxon>metagenomes</taxon>
        <taxon>organismal metagenomes</taxon>
    </lineage>
</organism>
<evidence type="ECO:0000256" key="1">
    <source>
        <dbReference type="ARBA" id="ARBA00022723"/>
    </source>
</evidence>
<dbReference type="GO" id="GO:0046653">
    <property type="term" value="P:tetrahydrofolate metabolic process"/>
    <property type="evidence" value="ECO:0007669"/>
    <property type="project" value="TreeGrafter"/>
</dbReference>
<feature type="domain" description="B12-binding" evidence="3">
    <location>
        <begin position="75"/>
        <end position="151"/>
    </location>
</feature>
<evidence type="ECO:0000259" key="3">
    <source>
        <dbReference type="PROSITE" id="PS51332"/>
    </source>
</evidence>
<dbReference type="InterPro" id="IPR036724">
    <property type="entry name" value="Cobalamin-bd_sf"/>
</dbReference>
<dbReference type="PROSITE" id="PS51332">
    <property type="entry name" value="B12_BINDING"/>
    <property type="match status" value="1"/>
</dbReference>
<dbReference type="PANTHER" id="PTHR45833">
    <property type="entry name" value="METHIONINE SYNTHASE"/>
    <property type="match status" value="1"/>
</dbReference>
<dbReference type="Pfam" id="PF02607">
    <property type="entry name" value="B12-binding_2"/>
    <property type="match status" value="1"/>
</dbReference>
<proteinExistence type="predicted"/>
<protein>
    <submittedName>
        <fullName evidence="5">Protein containing Cobalamin (Vitamin B12)-binding protein</fullName>
    </submittedName>
</protein>
<feature type="domain" description="B12-binding N-terminal" evidence="4">
    <location>
        <begin position="1"/>
        <end position="73"/>
    </location>
</feature>
<dbReference type="InterPro" id="IPR036594">
    <property type="entry name" value="Meth_synthase_dom"/>
</dbReference>
<dbReference type="AlphaFoldDB" id="J9FB66"/>
<dbReference type="Gene3D" id="1.10.1240.10">
    <property type="entry name" value="Methionine synthase domain"/>
    <property type="match status" value="1"/>
</dbReference>
<dbReference type="PANTHER" id="PTHR45833:SF1">
    <property type="entry name" value="METHIONINE SYNTHASE"/>
    <property type="match status" value="1"/>
</dbReference>
<dbReference type="SUPFAM" id="SSF52242">
    <property type="entry name" value="Cobalamin (vitamin B12)-binding domain"/>
    <property type="match status" value="1"/>
</dbReference>
<keyword evidence="2" id="KW-0170">Cobalt</keyword>
<dbReference type="EMBL" id="AMCI01008022">
    <property type="protein sequence ID" value="EJW91683.1"/>
    <property type="molecule type" value="Genomic_DNA"/>
</dbReference>
<comment type="caution">
    <text evidence="5">The sequence shown here is derived from an EMBL/GenBank/DDBJ whole genome shotgun (WGS) entry which is preliminary data.</text>
</comment>
<dbReference type="SMART" id="SM01018">
    <property type="entry name" value="B12-binding_2"/>
    <property type="match status" value="1"/>
</dbReference>
<gene>
    <name evidence="5" type="ORF">EVA_20210</name>
</gene>
<evidence type="ECO:0000259" key="4">
    <source>
        <dbReference type="PROSITE" id="PS51337"/>
    </source>
</evidence>
<dbReference type="GO" id="GO:0050667">
    <property type="term" value="P:homocysteine metabolic process"/>
    <property type="evidence" value="ECO:0007669"/>
    <property type="project" value="TreeGrafter"/>
</dbReference>
<dbReference type="PROSITE" id="PS51337">
    <property type="entry name" value="B12_BINDING_NTER"/>
    <property type="match status" value="1"/>
</dbReference>
<dbReference type="GO" id="GO:0005829">
    <property type="term" value="C:cytosol"/>
    <property type="evidence" value="ECO:0007669"/>
    <property type="project" value="TreeGrafter"/>
</dbReference>
<reference evidence="5" key="1">
    <citation type="journal article" date="2012" name="PLoS ONE">
        <title>Gene sets for utilization of primary and secondary nutrition supplies in the distal gut of endangered iberian lynx.</title>
        <authorList>
            <person name="Alcaide M."/>
            <person name="Messina E."/>
            <person name="Richter M."/>
            <person name="Bargiela R."/>
            <person name="Peplies J."/>
            <person name="Huws S.A."/>
            <person name="Newbold C.J."/>
            <person name="Golyshin P.N."/>
            <person name="Simon M.A."/>
            <person name="Lopez G."/>
            <person name="Yakimov M.M."/>
            <person name="Ferrer M."/>
        </authorList>
    </citation>
    <scope>NUCLEOTIDE SEQUENCE</scope>
</reference>
<dbReference type="InterPro" id="IPR003759">
    <property type="entry name" value="Cbl-bd_cap"/>
</dbReference>
<dbReference type="GO" id="GO:0008705">
    <property type="term" value="F:methionine synthase activity"/>
    <property type="evidence" value="ECO:0007669"/>
    <property type="project" value="TreeGrafter"/>
</dbReference>
<dbReference type="GO" id="GO:0046872">
    <property type="term" value="F:metal ion binding"/>
    <property type="evidence" value="ECO:0007669"/>
    <property type="project" value="UniProtKB-KW"/>
</dbReference>
<accession>J9FB66</accession>
<dbReference type="InterPro" id="IPR006158">
    <property type="entry name" value="Cobalamin-bd"/>
</dbReference>
<feature type="non-terminal residue" evidence="5">
    <location>
        <position position="1"/>
    </location>
</feature>
<dbReference type="Pfam" id="PF02310">
    <property type="entry name" value="B12-binding"/>
    <property type="match status" value="1"/>
</dbReference>
<name>J9FB66_9ZZZZ</name>
<sequence>LKVPAVTATKAQLQVQDPDCIINNVLIPALDEIGTRFEEGTLFLPQLLQSAGAAQAAFDVIRAALSTSGRQSSGKGTIVLAAVKGDIHDIGKNIVKTLLENYGYDIIDLGRDVPVNEIVRAVREHAAPLVGLSALMTTTLTSMEETTQCLA</sequence>
<dbReference type="Gene3D" id="3.40.50.280">
    <property type="entry name" value="Cobalamin-binding domain"/>
    <property type="match status" value="1"/>
</dbReference>
<evidence type="ECO:0000313" key="5">
    <source>
        <dbReference type="EMBL" id="EJW91683.1"/>
    </source>
</evidence>
<dbReference type="SUPFAM" id="SSF47644">
    <property type="entry name" value="Methionine synthase domain"/>
    <property type="match status" value="1"/>
</dbReference>
<keyword evidence="1" id="KW-0479">Metal-binding</keyword>
<dbReference type="GO" id="GO:0031419">
    <property type="term" value="F:cobalamin binding"/>
    <property type="evidence" value="ECO:0007669"/>
    <property type="project" value="InterPro"/>
</dbReference>